<dbReference type="GO" id="GO:0003676">
    <property type="term" value="F:nucleic acid binding"/>
    <property type="evidence" value="ECO:0007669"/>
    <property type="project" value="InterPro"/>
</dbReference>
<organism evidence="3 4">
    <name type="scientific">Dolosigranulum pigrum</name>
    <dbReference type="NCBI Taxonomy" id="29394"/>
    <lineage>
        <taxon>Bacteria</taxon>
        <taxon>Bacillati</taxon>
        <taxon>Bacillota</taxon>
        <taxon>Bacilli</taxon>
        <taxon>Lactobacillales</taxon>
        <taxon>Carnobacteriaceae</taxon>
        <taxon>Dolosigranulum</taxon>
    </lineage>
</organism>
<evidence type="ECO:0000313" key="4">
    <source>
        <dbReference type="Proteomes" id="UP000190409"/>
    </source>
</evidence>
<proteinExistence type="predicted"/>
<sequence length="322" mass="35980">MTLTEKQLMEQILEKIKQWDNIIIHRHVSPDPDAIGSQVGLGELIKASFPEKTVKYAGEGSESLNFLHTYEPITMSDYEDALVIVTDTANIARIDGEYYNEGADLVKIDHHPKDDSYGSIEWIRTSASSVSEMITDFWQTFKDELTLNNEGARLLYAGIVGDTGRFQYNNTTPQTMRIAADLLSFDFDHTVVLRKLYEMPPAVARLQGYTLEHTKVSPEGVGHLILSQEFLHSLGLEDEHTNAVVSTPGPISGVKCWGIFVEQPDGTYRCRLRSHGPIINTIAKEHNGGGHPLASGVNAENLEEVQEILNKFRKVAVEWDQA</sequence>
<dbReference type="SUPFAM" id="SSF64182">
    <property type="entry name" value="DHH phosphoesterases"/>
    <property type="match status" value="1"/>
</dbReference>
<dbReference type="Gene3D" id="3.10.310.30">
    <property type="match status" value="1"/>
</dbReference>
<evidence type="ECO:0000259" key="2">
    <source>
        <dbReference type="Pfam" id="PF02272"/>
    </source>
</evidence>
<gene>
    <name evidence="3" type="ORF">BWX42_03580</name>
</gene>
<accession>A0A1S8KMT8</accession>
<name>A0A1S8KMT8_9LACT</name>
<comment type="caution">
    <text evidence="3">The sequence shown here is derived from an EMBL/GenBank/DDBJ whole genome shotgun (WGS) entry which is preliminary data.</text>
</comment>
<evidence type="ECO:0000313" key="3">
    <source>
        <dbReference type="EMBL" id="OOL80963.1"/>
    </source>
</evidence>
<evidence type="ECO:0000259" key="1">
    <source>
        <dbReference type="Pfam" id="PF01368"/>
    </source>
</evidence>
<dbReference type="InterPro" id="IPR051319">
    <property type="entry name" value="Oligoribo/pAp-PDE_c-di-AMP_PDE"/>
</dbReference>
<dbReference type="PANTHER" id="PTHR47618:SF1">
    <property type="entry name" value="BIFUNCTIONAL OLIGORIBONUCLEASE AND PAP PHOSPHATASE NRNA"/>
    <property type="match status" value="1"/>
</dbReference>
<dbReference type="InterPro" id="IPR001667">
    <property type="entry name" value="DDH_dom"/>
</dbReference>
<dbReference type="InterPro" id="IPR003156">
    <property type="entry name" value="DHHA1_dom"/>
</dbReference>
<dbReference type="PANTHER" id="PTHR47618">
    <property type="entry name" value="BIFUNCTIONAL OLIGORIBONUCLEASE AND PAP PHOSPHATASE NRNA"/>
    <property type="match status" value="1"/>
</dbReference>
<dbReference type="Gene3D" id="3.90.1640.10">
    <property type="entry name" value="inorganic pyrophosphatase (n-terminal core)"/>
    <property type="match status" value="1"/>
</dbReference>
<dbReference type="InterPro" id="IPR038763">
    <property type="entry name" value="DHH_sf"/>
</dbReference>
<dbReference type="Proteomes" id="UP000190409">
    <property type="component" value="Unassembled WGS sequence"/>
</dbReference>
<dbReference type="AlphaFoldDB" id="A0A1S8KMT8"/>
<dbReference type="Pfam" id="PF01368">
    <property type="entry name" value="DHH"/>
    <property type="match status" value="1"/>
</dbReference>
<protein>
    <submittedName>
        <fullName evidence="3">DHH family phosphoesterase</fullName>
    </submittedName>
</protein>
<dbReference type="EMBL" id="MUYF01000003">
    <property type="protein sequence ID" value="OOL80963.1"/>
    <property type="molecule type" value="Genomic_DNA"/>
</dbReference>
<reference evidence="3 4" key="1">
    <citation type="submission" date="2017-01" db="EMBL/GenBank/DDBJ databases">
        <title>Complete Genome Sequence of Dolosigranulum pigrum isolated from a Patient with interstitial lung disease.</title>
        <authorList>
            <person name="Mukhopadhyay R."/>
            <person name="Joaquin J."/>
            <person name="Hogue R."/>
            <person name="Fitzgerald S."/>
            <person name="Jospin G."/>
            <person name="Eisen J.A."/>
            <person name="Chaturvedi V."/>
        </authorList>
    </citation>
    <scope>NUCLEOTIDE SEQUENCE [LARGE SCALE GENOMIC DNA]</scope>
    <source>
        <strain evidence="3 4">15S00348</strain>
    </source>
</reference>
<feature type="domain" description="DDH" evidence="1">
    <location>
        <begin position="21"/>
        <end position="159"/>
    </location>
</feature>
<dbReference type="Pfam" id="PF02272">
    <property type="entry name" value="DHHA1"/>
    <property type="match status" value="1"/>
</dbReference>
<feature type="domain" description="DHHA1" evidence="2">
    <location>
        <begin position="235"/>
        <end position="316"/>
    </location>
</feature>